<protein>
    <submittedName>
        <fullName evidence="1">Uncharacterized protein</fullName>
    </submittedName>
</protein>
<proteinExistence type="predicted"/>
<name>A0A0E9WFJ6_ANGAN</name>
<dbReference type="AlphaFoldDB" id="A0A0E9WFJ6"/>
<evidence type="ECO:0000313" key="1">
    <source>
        <dbReference type="EMBL" id="JAH88233.1"/>
    </source>
</evidence>
<sequence>MNQIATNLQQVSLLPGIMCYKLVRMFMYVYYKDYIIIVLLY</sequence>
<accession>A0A0E9WFJ6</accession>
<reference evidence="1" key="2">
    <citation type="journal article" date="2015" name="Fish Shellfish Immunol.">
        <title>Early steps in the European eel (Anguilla anguilla)-Vibrio vulnificus interaction in the gills: Role of the RtxA13 toxin.</title>
        <authorList>
            <person name="Callol A."/>
            <person name="Pajuelo D."/>
            <person name="Ebbesson L."/>
            <person name="Teles M."/>
            <person name="MacKenzie S."/>
            <person name="Amaro C."/>
        </authorList>
    </citation>
    <scope>NUCLEOTIDE SEQUENCE</scope>
</reference>
<organism evidence="1">
    <name type="scientific">Anguilla anguilla</name>
    <name type="common">European freshwater eel</name>
    <name type="synonym">Muraena anguilla</name>
    <dbReference type="NCBI Taxonomy" id="7936"/>
    <lineage>
        <taxon>Eukaryota</taxon>
        <taxon>Metazoa</taxon>
        <taxon>Chordata</taxon>
        <taxon>Craniata</taxon>
        <taxon>Vertebrata</taxon>
        <taxon>Euteleostomi</taxon>
        <taxon>Actinopterygii</taxon>
        <taxon>Neopterygii</taxon>
        <taxon>Teleostei</taxon>
        <taxon>Anguilliformes</taxon>
        <taxon>Anguillidae</taxon>
        <taxon>Anguilla</taxon>
    </lineage>
</organism>
<reference evidence="1" key="1">
    <citation type="submission" date="2014-11" db="EMBL/GenBank/DDBJ databases">
        <authorList>
            <person name="Amaro Gonzalez C."/>
        </authorList>
    </citation>
    <scope>NUCLEOTIDE SEQUENCE</scope>
</reference>
<dbReference type="EMBL" id="GBXM01020344">
    <property type="protein sequence ID" value="JAH88233.1"/>
    <property type="molecule type" value="Transcribed_RNA"/>
</dbReference>